<evidence type="ECO:0000256" key="2">
    <source>
        <dbReference type="ARBA" id="ARBA00022679"/>
    </source>
</evidence>
<evidence type="ECO:0000256" key="3">
    <source>
        <dbReference type="ARBA" id="ARBA00023115"/>
    </source>
</evidence>
<name>A0A1Y2K5K5_9PROT</name>
<dbReference type="InterPro" id="IPR030374">
    <property type="entry name" value="PABS"/>
</dbReference>
<dbReference type="NCBIfam" id="NF037959">
    <property type="entry name" value="MFS_SpdSyn"/>
    <property type="match status" value="1"/>
</dbReference>
<keyword evidence="7" id="KW-1185">Reference proteome</keyword>
<dbReference type="Pfam" id="PF01564">
    <property type="entry name" value="Spermine_synth"/>
    <property type="match status" value="1"/>
</dbReference>
<organism evidence="6 7">
    <name type="scientific">Magnetofaba australis IT-1</name>
    <dbReference type="NCBI Taxonomy" id="1434232"/>
    <lineage>
        <taxon>Bacteria</taxon>
        <taxon>Pseudomonadati</taxon>
        <taxon>Pseudomonadota</taxon>
        <taxon>Magnetococcia</taxon>
        <taxon>Magnetococcales</taxon>
        <taxon>Magnetococcaceae</taxon>
        <taxon>Magnetofaba</taxon>
    </lineage>
</organism>
<reference evidence="6 7" key="1">
    <citation type="journal article" date="2016" name="BMC Genomics">
        <title>Combined genomic and structural analyses of a cultured magnetotactic bacterium reveals its niche adaptation to a dynamic environment.</title>
        <authorList>
            <person name="Araujo A.C."/>
            <person name="Morillo V."/>
            <person name="Cypriano J."/>
            <person name="Teixeira L.C."/>
            <person name="Leao P."/>
            <person name="Lyra S."/>
            <person name="Almeida L.G."/>
            <person name="Bazylinski D.A."/>
            <person name="Vasconcellos A.T."/>
            <person name="Abreu F."/>
            <person name="Lins U."/>
        </authorList>
    </citation>
    <scope>NUCLEOTIDE SEQUENCE [LARGE SCALE GENOMIC DNA]</scope>
    <source>
        <strain evidence="6 7">IT-1</strain>
    </source>
</reference>
<dbReference type="OrthoDB" id="9793120at2"/>
<evidence type="ECO:0000313" key="7">
    <source>
        <dbReference type="Proteomes" id="UP000194003"/>
    </source>
</evidence>
<gene>
    <name evidence="6" type="ORF">MAIT1_03084</name>
</gene>
<dbReference type="Gene3D" id="3.40.50.150">
    <property type="entry name" value="Vaccinia Virus protein VP39"/>
    <property type="match status" value="1"/>
</dbReference>
<keyword evidence="2 4" id="KW-0808">Transferase</keyword>
<dbReference type="EMBL" id="LVJN01000018">
    <property type="protein sequence ID" value="OSM04964.1"/>
    <property type="molecule type" value="Genomic_DNA"/>
</dbReference>
<dbReference type="SUPFAM" id="SSF53335">
    <property type="entry name" value="S-adenosyl-L-methionine-dependent methyltransferases"/>
    <property type="match status" value="1"/>
</dbReference>
<feature type="active site" description="Proton acceptor" evidence="4">
    <location>
        <position position="144"/>
    </location>
</feature>
<dbReference type="PROSITE" id="PS51006">
    <property type="entry name" value="PABS_2"/>
    <property type="match status" value="1"/>
</dbReference>
<dbReference type="GO" id="GO:0016740">
    <property type="term" value="F:transferase activity"/>
    <property type="evidence" value="ECO:0007669"/>
    <property type="project" value="UniProtKB-UniRule"/>
</dbReference>
<evidence type="ECO:0000256" key="1">
    <source>
        <dbReference type="ARBA" id="ARBA00007867"/>
    </source>
</evidence>
<dbReference type="AlphaFoldDB" id="A0A1Y2K5K5"/>
<dbReference type="InterPro" id="IPR029063">
    <property type="entry name" value="SAM-dependent_MTases_sf"/>
</dbReference>
<dbReference type="Proteomes" id="UP000194003">
    <property type="component" value="Unassembled WGS sequence"/>
</dbReference>
<dbReference type="GO" id="GO:0006596">
    <property type="term" value="P:polyamine biosynthetic process"/>
    <property type="evidence" value="ECO:0007669"/>
    <property type="project" value="UniProtKB-UniRule"/>
</dbReference>
<dbReference type="STRING" id="1434232.MAIT1_03084"/>
<dbReference type="PANTHER" id="PTHR43317:SF1">
    <property type="entry name" value="THERMOSPERMINE SYNTHASE ACAULIS5"/>
    <property type="match status" value="1"/>
</dbReference>
<evidence type="ECO:0000259" key="5">
    <source>
        <dbReference type="PROSITE" id="PS51006"/>
    </source>
</evidence>
<dbReference type="CDD" id="cd02440">
    <property type="entry name" value="AdoMet_MTases"/>
    <property type="match status" value="1"/>
</dbReference>
<comment type="similarity">
    <text evidence="1">Belongs to the spermidine/spermine synthase family.</text>
</comment>
<protein>
    <submittedName>
        <fullName evidence="6">Putative spermidine synthase</fullName>
    </submittedName>
</protein>
<evidence type="ECO:0000256" key="4">
    <source>
        <dbReference type="PROSITE-ProRule" id="PRU00354"/>
    </source>
</evidence>
<sequence length="267" mass="30331">MNAAIPRPLFRDANPERDLEVVQCGDERYLHFGDHLKQSAIDLARPDQLALSYSRLMMTALVLMATPPQRILMIGLGGGSMARFLWRALPQAHVTVVERDPVMARVAFSYFELPQDPRLMVRLRDGARAFEPSPKRPYDLILLDAFDPSGLAESIHCAKFLHKCRAHLSSDGVLAVNLTRSNKRRHGQAVNAIKAAFPEAHWRLPVAKFSNELRFAKSSVTNEWLLEPSLRTRAQTLNKELSLDFPGFLAQMKRVNFPLWRRLRAGR</sequence>
<feature type="domain" description="PABS" evidence="5">
    <location>
        <begin position="1"/>
        <end position="222"/>
    </location>
</feature>
<dbReference type="RefSeq" id="WP_085441611.1">
    <property type="nucleotide sequence ID" value="NZ_LVJN01000018.1"/>
</dbReference>
<keyword evidence="3 4" id="KW-0620">Polyamine biosynthesis</keyword>
<accession>A0A1Y2K5K5</accession>
<dbReference type="PANTHER" id="PTHR43317">
    <property type="entry name" value="THERMOSPERMINE SYNTHASE ACAULIS5"/>
    <property type="match status" value="1"/>
</dbReference>
<comment type="caution">
    <text evidence="6">The sequence shown here is derived from an EMBL/GenBank/DDBJ whole genome shotgun (WGS) entry which is preliminary data.</text>
</comment>
<evidence type="ECO:0000313" key="6">
    <source>
        <dbReference type="EMBL" id="OSM04964.1"/>
    </source>
</evidence>
<proteinExistence type="inferred from homology"/>